<evidence type="ECO:0008006" key="6">
    <source>
        <dbReference type="Google" id="ProtNLM"/>
    </source>
</evidence>
<evidence type="ECO:0000313" key="5">
    <source>
        <dbReference type="Proteomes" id="UP001160390"/>
    </source>
</evidence>
<dbReference type="Gene3D" id="1.25.40.20">
    <property type="entry name" value="Ankyrin repeat-containing domain"/>
    <property type="match status" value="1"/>
</dbReference>
<dbReference type="Proteomes" id="UP001160390">
    <property type="component" value="Unassembled WGS sequence"/>
</dbReference>
<dbReference type="AlphaFoldDB" id="A0AA35QFQ1"/>
<dbReference type="InterPro" id="IPR002110">
    <property type="entry name" value="Ankyrin_rpt"/>
</dbReference>
<proteinExistence type="predicted"/>
<dbReference type="PANTHER" id="PTHR24134:SF9">
    <property type="entry name" value="ANKYRIN REPEAT AND SOCS BOX PROTEIN 8"/>
    <property type="match status" value="1"/>
</dbReference>
<protein>
    <recommendedName>
        <fullName evidence="6">Ankyrin</fullName>
    </recommendedName>
</protein>
<evidence type="ECO:0000256" key="3">
    <source>
        <dbReference type="PROSITE-ProRule" id="PRU00023"/>
    </source>
</evidence>
<accession>A0AA35QFQ1</accession>
<evidence type="ECO:0000313" key="4">
    <source>
        <dbReference type="EMBL" id="CAI6101075.1"/>
    </source>
</evidence>
<reference evidence="4" key="1">
    <citation type="submission" date="2023-01" db="EMBL/GenBank/DDBJ databases">
        <authorList>
            <person name="Piombo E."/>
        </authorList>
    </citation>
    <scope>NUCLEOTIDE SEQUENCE</scope>
</reference>
<keyword evidence="1" id="KW-0677">Repeat</keyword>
<sequence length="132" mass="14832">MVKFLLEKGADLNGILWIPPWSFLAHAATLPSIDILNALLDHGAKLPRWGTSRWLRGMDVNELDRWNMTDRLDDLIGTPLHGAVVDEQGEMVRFLLSRGARTDIKDGEGKTARDIAETGERVEMVKILDEAR</sequence>
<dbReference type="PROSITE" id="PS50088">
    <property type="entry name" value="ANK_REPEAT"/>
    <property type="match status" value="1"/>
</dbReference>
<organism evidence="4 5">
    <name type="scientific">Clonostachys chloroleuca</name>
    <dbReference type="NCBI Taxonomy" id="1926264"/>
    <lineage>
        <taxon>Eukaryota</taxon>
        <taxon>Fungi</taxon>
        <taxon>Dikarya</taxon>
        <taxon>Ascomycota</taxon>
        <taxon>Pezizomycotina</taxon>
        <taxon>Sordariomycetes</taxon>
        <taxon>Hypocreomycetidae</taxon>
        <taxon>Hypocreales</taxon>
        <taxon>Bionectriaceae</taxon>
        <taxon>Clonostachys</taxon>
    </lineage>
</organism>
<keyword evidence="5" id="KW-1185">Reference proteome</keyword>
<evidence type="ECO:0000256" key="2">
    <source>
        <dbReference type="ARBA" id="ARBA00023043"/>
    </source>
</evidence>
<gene>
    <name evidence="4" type="ORF">CCHLO57077_00006282</name>
</gene>
<dbReference type="EMBL" id="CABFNP030001360">
    <property type="protein sequence ID" value="CAI6101075.1"/>
    <property type="molecule type" value="Genomic_DNA"/>
</dbReference>
<comment type="caution">
    <text evidence="4">The sequence shown here is derived from an EMBL/GenBank/DDBJ whole genome shotgun (WGS) entry which is preliminary data.</text>
</comment>
<dbReference type="Pfam" id="PF00023">
    <property type="entry name" value="Ank"/>
    <property type="match status" value="1"/>
</dbReference>
<dbReference type="SUPFAM" id="SSF48403">
    <property type="entry name" value="Ankyrin repeat"/>
    <property type="match status" value="1"/>
</dbReference>
<feature type="repeat" description="ANK" evidence="3">
    <location>
        <begin position="78"/>
        <end position="107"/>
    </location>
</feature>
<dbReference type="InterPro" id="IPR036770">
    <property type="entry name" value="Ankyrin_rpt-contain_sf"/>
</dbReference>
<name>A0AA35QFQ1_9HYPO</name>
<dbReference type="PROSITE" id="PS50297">
    <property type="entry name" value="ANK_REP_REGION"/>
    <property type="match status" value="1"/>
</dbReference>
<keyword evidence="2 3" id="KW-0040">ANK repeat</keyword>
<evidence type="ECO:0000256" key="1">
    <source>
        <dbReference type="ARBA" id="ARBA00022737"/>
    </source>
</evidence>
<dbReference type="PANTHER" id="PTHR24134">
    <property type="entry name" value="ANKYRIN REPEAT-CONTAINING PROTEIN DDB_G0279043"/>
    <property type="match status" value="1"/>
</dbReference>